<dbReference type="EMBL" id="JAVIZX010000001">
    <property type="protein sequence ID" value="MDR6214472.1"/>
    <property type="molecule type" value="Genomic_DNA"/>
</dbReference>
<dbReference type="RefSeq" id="WP_309828646.1">
    <property type="nucleotide sequence ID" value="NZ_JAVIZX010000001.1"/>
</dbReference>
<gene>
    <name evidence="5" type="ORF">QE399_002161</name>
</gene>
<organism evidence="5 6">
    <name type="scientific">Paracidovorax wautersii</name>
    <dbReference type="NCBI Taxonomy" id="1177982"/>
    <lineage>
        <taxon>Bacteria</taxon>
        <taxon>Pseudomonadati</taxon>
        <taxon>Pseudomonadota</taxon>
        <taxon>Betaproteobacteria</taxon>
        <taxon>Burkholderiales</taxon>
        <taxon>Comamonadaceae</taxon>
        <taxon>Paracidovorax</taxon>
    </lineage>
</organism>
<dbReference type="CDD" id="cd09971">
    <property type="entry name" value="SdiA-regulated"/>
    <property type="match status" value="1"/>
</dbReference>
<evidence type="ECO:0000313" key="6">
    <source>
        <dbReference type="Proteomes" id="UP001267710"/>
    </source>
</evidence>
<dbReference type="SUPFAM" id="SSF50956">
    <property type="entry name" value="Thermostable phytase (3-phytase)"/>
    <property type="match status" value="1"/>
</dbReference>
<evidence type="ECO:0000256" key="3">
    <source>
        <dbReference type="ARBA" id="ARBA00023136"/>
    </source>
</evidence>
<keyword evidence="4" id="KW-0812">Transmembrane</keyword>
<comment type="caution">
    <text evidence="5">The sequence shown here is derived from an EMBL/GenBank/DDBJ whole genome shotgun (WGS) entry which is preliminary data.</text>
</comment>
<comment type="subcellular location">
    <subcellularLocation>
        <location evidence="1">Cell membrane</location>
    </subcellularLocation>
</comment>
<evidence type="ECO:0000313" key="5">
    <source>
        <dbReference type="EMBL" id="MDR6214472.1"/>
    </source>
</evidence>
<dbReference type="Pfam" id="PF06977">
    <property type="entry name" value="SdiA-regulated"/>
    <property type="match status" value="1"/>
</dbReference>
<evidence type="ECO:0000256" key="2">
    <source>
        <dbReference type="ARBA" id="ARBA00022475"/>
    </source>
</evidence>
<evidence type="ECO:0000256" key="4">
    <source>
        <dbReference type="SAM" id="Phobius"/>
    </source>
</evidence>
<keyword evidence="4" id="KW-1133">Transmembrane helix</keyword>
<keyword evidence="6" id="KW-1185">Reference proteome</keyword>
<accession>A0ABU1ICF9</accession>
<sequence>MPLTSRTFLQSCLQHMLRWTFTLVVLAAVGYATFIAIRFHHLDTRLYAWFSHLGQQAPVTPAGHDGLTLQGYALERAIQVAGVGRNLSGLAFDPDRQQLIAVVNRPATLLRLSQDGSVQSRHALQHAADVEGVAYLGAGRIALVEEGRSRILFAQLPETADAPMDLRHATALRLSLQTPEKPGLTTGNQGFEGLAYDARHDYLYVAKEHSPRALYRISGMARQSPSGTQSIAVENLSDWVASDAVVGTDLSSAEVDPRTGHLLLLSDESQSLVELDEQGRFLGRIALSDWLAQEGAVPQAEGIAIDPQGGIYLVSEPNLFYRLRPPPPR</sequence>
<feature type="transmembrane region" description="Helical" evidence="4">
    <location>
        <begin position="16"/>
        <end position="37"/>
    </location>
</feature>
<protein>
    <submittedName>
        <fullName evidence="5">Uncharacterized protein YjiK</fullName>
    </submittedName>
</protein>
<evidence type="ECO:0000256" key="1">
    <source>
        <dbReference type="ARBA" id="ARBA00004236"/>
    </source>
</evidence>
<dbReference type="InterPro" id="IPR009722">
    <property type="entry name" value="YjiK/CarP"/>
</dbReference>
<keyword evidence="3 4" id="KW-0472">Membrane</keyword>
<reference evidence="5 6" key="1">
    <citation type="submission" date="2023-08" db="EMBL/GenBank/DDBJ databases">
        <title>Functional and genomic diversity of the sorghum phyllosphere microbiome.</title>
        <authorList>
            <person name="Shade A."/>
        </authorList>
    </citation>
    <scope>NUCLEOTIDE SEQUENCE [LARGE SCALE GENOMIC DNA]</scope>
    <source>
        <strain evidence="5 6">SORGH_AS_0335</strain>
    </source>
</reference>
<dbReference type="Proteomes" id="UP001267710">
    <property type="component" value="Unassembled WGS sequence"/>
</dbReference>
<keyword evidence="2" id="KW-1003">Cell membrane</keyword>
<proteinExistence type="predicted"/>
<name>A0ABU1ICF9_9BURK</name>